<dbReference type="SUPFAM" id="SSF53067">
    <property type="entry name" value="Actin-like ATPase domain"/>
    <property type="match status" value="2"/>
</dbReference>
<reference evidence="1 2" key="1">
    <citation type="submission" date="2019-07" db="EMBL/GenBank/DDBJ databases">
        <authorList>
            <person name="Huq M.A."/>
        </authorList>
    </citation>
    <scope>NUCLEOTIDE SEQUENCE [LARGE SCALE GENOMIC DNA]</scope>
    <source>
        <strain evidence="1 2">MAH-3</strain>
    </source>
</reference>
<dbReference type="Gene3D" id="3.30.420.40">
    <property type="match status" value="1"/>
</dbReference>
<dbReference type="PANTHER" id="PTHR43190:SF3">
    <property type="entry name" value="N-ACETYL-D-GLUCOSAMINE KINASE"/>
    <property type="match status" value="1"/>
</dbReference>
<gene>
    <name evidence="1" type="ORF">FO442_11760</name>
</gene>
<evidence type="ECO:0008006" key="3">
    <source>
        <dbReference type="Google" id="ProtNLM"/>
    </source>
</evidence>
<evidence type="ECO:0000313" key="1">
    <source>
        <dbReference type="EMBL" id="TSJ42435.1"/>
    </source>
</evidence>
<keyword evidence="2" id="KW-1185">Reference proteome</keyword>
<dbReference type="EMBL" id="VLPL01000005">
    <property type="protein sequence ID" value="TSJ42435.1"/>
    <property type="molecule type" value="Genomic_DNA"/>
</dbReference>
<dbReference type="InterPro" id="IPR043129">
    <property type="entry name" value="ATPase_NBD"/>
</dbReference>
<comment type="caution">
    <text evidence="1">The sequence shown here is derived from an EMBL/GenBank/DDBJ whole genome shotgun (WGS) entry which is preliminary data.</text>
</comment>
<organism evidence="1 2">
    <name type="scientific">Fluviicola chungangensis</name>
    <dbReference type="NCBI Taxonomy" id="2597671"/>
    <lineage>
        <taxon>Bacteria</taxon>
        <taxon>Pseudomonadati</taxon>
        <taxon>Bacteroidota</taxon>
        <taxon>Flavobacteriia</taxon>
        <taxon>Flavobacteriales</taxon>
        <taxon>Crocinitomicaceae</taxon>
        <taxon>Fluviicola</taxon>
    </lineage>
</organism>
<dbReference type="InterPro" id="IPR052519">
    <property type="entry name" value="Euk-type_GlcNAc_Kinase"/>
</dbReference>
<dbReference type="PANTHER" id="PTHR43190">
    <property type="entry name" value="N-ACETYL-D-GLUCOSAMINE KINASE"/>
    <property type="match status" value="1"/>
</dbReference>
<dbReference type="AlphaFoldDB" id="A0A556MRC2"/>
<dbReference type="OrthoDB" id="871343at2"/>
<dbReference type="Proteomes" id="UP000316008">
    <property type="component" value="Unassembled WGS sequence"/>
</dbReference>
<evidence type="ECO:0000313" key="2">
    <source>
        <dbReference type="Proteomes" id="UP000316008"/>
    </source>
</evidence>
<dbReference type="Gene3D" id="1.10.720.160">
    <property type="match status" value="1"/>
</dbReference>
<proteinExistence type="predicted"/>
<accession>A0A556MRC2</accession>
<sequence>MCVPLYFYGAGCSGDVIQKQMEALLLQVGFSEVYVYPDTLAACRALYGNQPGWVAILGTGSILVQYDGIHITRRIGGYGSLIGDEGSGFYFGKLVVQELLRTEEWEAEWTKLFQSRAHILSKLADPDAQKWISGLGAETAKMDFGFLHERNAELFVELYCLPVSGLNEISFIGTYGFEQASVFTRVFEAHSIRVKKGIASPVKDLVDYHRMNEG</sequence>
<name>A0A556MRC2_9FLAO</name>
<protein>
    <recommendedName>
        <fullName evidence="3">ATPase BadF/BadG/BcrA/BcrD type domain-containing protein</fullName>
    </recommendedName>
</protein>